<keyword evidence="3 7" id="KW-0349">Heme</keyword>
<evidence type="ECO:0000256" key="5">
    <source>
        <dbReference type="ARBA" id="ARBA00023002"/>
    </source>
</evidence>
<comment type="caution">
    <text evidence="10">The sequence shown here is derived from an EMBL/GenBank/DDBJ whole genome shotgun (WGS) entry which is preliminary data.</text>
</comment>
<dbReference type="GO" id="GO:0016705">
    <property type="term" value="F:oxidoreductase activity, acting on paired donors, with incorporation or reduction of molecular oxygen"/>
    <property type="evidence" value="ECO:0007669"/>
    <property type="project" value="InterPro"/>
</dbReference>
<keyword evidence="6 7" id="KW-0408">Iron</keyword>
<dbReference type="SUPFAM" id="SSF48264">
    <property type="entry name" value="Cytochrome P450"/>
    <property type="match status" value="1"/>
</dbReference>
<evidence type="ECO:0000313" key="11">
    <source>
        <dbReference type="Proteomes" id="UP000829685"/>
    </source>
</evidence>
<dbReference type="InterPro" id="IPR050121">
    <property type="entry name" value="Cytochrome_P450_monoxygenase"/>
</dbReference>
<dbReference type="EMBL" id="JAFIMR010000037">
    <property type="protein sequence ID" value="KAI1858148.1"/>
    <property type="molecule type" value="Genomic_DNA"/>
</dbReference>
<organism evidence="10 11">
    <name type="scientific">Neoarthrinium moseri</name>
    <dbReference type="NCBI Taxonomy" id="1658444"/>
    <lineage>
        <taxon>Eukaryota</taxon>
        <taxon>Fungi</taxon>
        <taxon>Dikarya</taxon>
        <taxon>Ascomycota</taxon>
        <taxon>Pezizomycotina</taxon>
        <taxon>Sordariomycetes</taxon>
        <taxon>Xylariomycetidae</taxon>
        <taxon>Amphisphaeriales</taxon>
        <taxon>Apiosporaceae</taxon>
        <taxon>Neoarthrinium</taxon>
    </lineage>
</organism>
<dbReference type="InterPro" id="IPR002401">
    <property type="entry name" value="Cyt_P450_E_grp-I"/>
</dbReference>
<accession>A0A9Q0AI13</accession>
<name>A0A9Q0AI13_9PEZI</name>
<dbReference type="InterPro" id="IPR017972">
    <property type="entry name" value="Cyt_P450_CS"/>
</dbReference>
<evidence type="ECO:0000313" key="10">
    <source>
        <dbReference type="EMBL" id="KAI1858148.1"/>
    </source>
</evidence>
<dbReference type="PRINTS" id="PR00385">
    <property type="entry name" value="P450"/>
</dbReference>
<evidence type="ECO:0008006" key="12">
    <source>
        <dbReference type="Google" id="ProtNLM"/>
    </source>
</evidence>
<dbReference type="Gene3D" id="1.10.630.10">
    <property type="entry name" value="Cytochrome P450"/>
    <property type="match status" value="1"/>
</dbReference>
<keyword evidence="8" id="KW-0503">Monooxygenase</keyword>
<evidence type="ECO:0000256" key="2">
    <source>
        <dbReference type="ARBA" id="ARBA00010617"/>
    </source>
</evidence>
<dbReference type="GO" id="GO:0004497">
    <property type="term" value="F:monooxygenase activity"/>
    <property type="evidence" value="ECO:0007669"/>
    <property type="project" value="UniProtKB-KW"/>
</dbReference>
<reference evidence="10" key="1">
    <citation type="submission" date="2021-03" db="EMBL/GenBank/DDBJ databases">
        <title>Revisited historic fungal species revealed as producer of novel bioactive compounds through whole genome sequencing and comparative genomics.</title>
        <authorList>
            <person name="Vignolle G.A."/>
            <person name="Hochenegger N."/>
            <person name="Mach R.L."/>
            <person name="Mach-Aigner A.R."/>
            <person name="Javad Rahimi M."/>
            <person name="Salim K.A."/>
            <person name="Chan C.M."/>
            <person name="Lim L.B.L."/>
            <person name="Cai F."/>
            <person name="Druzhinina I.S."/>
            <person name="U'Ren J.M."/>
            <person name="Derntl C."/>
        </authorList>
    </citation>
    <scope>NUCLEOTIDE SEQUENCE</scope>
    <source>
        <strain evidence="10">TUCIM 5799</strain>
    </source>
</reference>
<dbReference type="CDD" id="cd11059">
    <property type="entry name" value="CYP_fungal"/>
    <property type="match status" value="1"/>
</dbReference>
<keyword evidence="9" id="KW-0472">Membrane</keyword>
<keyword evidence="9" id="KW-1133">Transmembrane helix</keyword>
<feature type="binding site" description="axial binding residue" evidence="7">
    <location>
        <position position="432"/>
    </location>
    <ligand>
        <name>heme</name>
        <dbReference type="ChEBI" id="CHEBI:30413"/>
    </ligand>
    <ligandPart>
        <name>Fe</name>
        <dbReference type="ChEBI" id="CHEBI:18248"/>
    </ligandPart>
</feature>
<dbReference type="Proteomes" id="UP000829685">
    <property type="component" value="Unassembled WGS sequence"/>
</dbReference>
<dbReference type="PANTHER" id="PTHR24305">
    <property type="entry name" value="CYTOCHROME P450"/>
    <property type="match status" value="1"/>
</dbReference>
<protein>
    <recommendedName>
        <fullName evidence="12">Cytochrome P450</fullName>
    </recommendedName>
</protein>
<dbReference type="GO" id="GO:0020037">
    <property type="term" value="F:heme binding"/>
    <property type="evidence" value="ECO:0007669"/>
    <property type="project" value="InterPro"/>
</dbReference>
<keyword evidence="5 8" id="KW-0560">Oxidoreductase</keyword>
<keyword evidence="4 7" id="KW-0479">Metal-binding</keyword>
<dbReference type="PROSITE" id="PS00086">
    <property type="entry name" value="CYTOCHROME_P450"/>
    <property type="match status" value="1"/>
</dbReference>
<dbReference type="InterPro" id="IPR036396">
    <property type="entry name" value="Cyt_P450_sf"/>
</dbReference>
<evidence type="ECO:0000256" key="6">
    <source>
        <dbReference type="ARBA" id="ARBA00023004"/>
    </source>
</evidence>
<dbReference type="PRINTS" id="PR00463">
    <property type="entry name" value="EP450I"/>
</dbReference>
<comment type="similarity">
    <text evidence="2 8">Belongs to the cytochrome P450 family.</text>
</comment>
<evidence type="ECO:0000256" key="1">
    <source>
        <dbReference type="ARBA" id="ARBA00001971"/>
    </source>
</evidence>
<evidence type="ECO:0000256" key="4">
    <source>
        <dbReference type="ARBA" id="ARBA00022723"/>
    </source>
</evidence>
<keyword evidence="9" id="KW-0812">Transmembrane</keyword>
<dbReference type="InterPro" id="IPR001128">
    <property type="entry name" value="Cyt_P450"/>
</dbReference>
<dbReference type="GO" id="GO:0005506">
    <property type="term" value="F:iron ion binding"/>
    <property type="evidence" value="ECO:0007669"/>
    <property type="project" value="InterPro"/>
</dbReference>
<evidence type="ECO:0000256" key="3">
    <source>
        <dbReference type="ARBA" id="ARBA00022617"/>
    </source>
</evidence>
<evidence type="ECO:0000256" key="9">
    <source>
        <dbReference type="SAM" id="Phobius"/>
    </source>
</evidence>
<sequence length="488" mass="55085">MLDKITVLNVFCVLLGIFLFQIFRRAYFTPLRGIPGPWHAKFTHLWLKKHVITGRRMHYIHDMHQKYGPVIRVSPHEIDIADPAAFQEIHRIGGGYVKSPWYQTFRTGETADVFSMIDPREHAQRRKLFAPLFSNSALMQNWHSVVLEKVEMTINKMRAELSANGQVDVFKWWTFMTADVISHLSFGEPLGMLDKEKKTPEMQKIEDSTKFGGFKSELPLLAALLRYVPIQSVQDFVKSDEEVQRIAEETMRRVRYSGLKGANMFSKLVAENEKEDATLTDYQVAFEAAGFIVAGSGTTAVTLTYIVWAVLSNSSIQAKLEEEVGNLPETYTDEDLKNLPYLSAVIEETLRLHGAAPGALPRIVPKGGATLAGHYIPEGITVSTQAFSLHRNSTIYSQPEKFMPERFLTAEGAFDTSPKLAFNPFGAGTRTCLGVHLARMELRHATVHYFRTFRGSRLAPQTTPASMEMVNHFLISPKSEQCWVALKV</sequence>
<evidence type="ECO:0000256" key="7">
    <source>
        <dbReference type="PIRSR" id="PIRSR602401-1"/>
    </source>
</evidence>
<feature type="transmembrane region" description="Helical" evidence="9">
    <location>
        <begin position="6"/>
        <end position="23"/>
    </location>
</feature>
<dbReference type="Pfam" id="PF00067">
    <property type="entry name" value="p450"/>
    <property type="match status" value="1"/>
</dbReference>
<evidence type="ECO:0000256" key="8">
    <source>
        <dbReference type="RuleBase" id="RU000461"/>
    </source>
</evidence>
<comment type="cofactor">
    <cofactor evidence="1 7">
        <name>heme</name>
        <dbReference type="ChEBI" id="CHEBI:30413"/>
    </cofactor>
</comment>
<gene>
    <name evidence="10" type="ORF">JX265_010816</name>
</gene>
<dbReference type="PANTHER" id="PTHR24305:SF96">
    <property type="entry name" value="CYTOCHROME P450 MONOOXYGENASE STCB-RELATED"/>
    <property type="match status" value="1"/>
</dbReference>
<proteinExistence type="inferred from homology"/>
<dbReference type="AlphaFoldDB" id="A0A9Q0AI13"/>
<keyword evidence="11" id="KW-1185">Reference proteome</keyword>